<dbReference type="InterPro" id="IPR011004">
    <property type="entry name" value="Trimer_LpxA-like_sf"/>
</dbReference>
<dbReference type="GO" id="GO:0008374">
    <property type="term" value="F:O-acyltransferase activity"/>
    <property type="evidence" value="ECO:0007669"/>
    <property type="project" value="TreeGrafter"/>
</dbReference>
<dbReference type="PANTHER" id="PTHR23416:SF23">
    <property type="entry name" value="ACETYLTRANSFERASE C18B11.09C-RELATED"/>
    <property type="match status" value="1"/>
</dbReference>
<evidence type="ECO:0000256" key="4">
    <source>
        <dbReference type="ARBA" id="ARBA00023315"/>
    </source>
</evidence>
<evidence type="ECO:0008006" key="7">
    <source>
        <dbReference type="Google" id="ProtNLM"/>
    </source>
</evidence>
<dbReference type="Pfam" id="PF00132">
    <property type="entry name" value="Hexapep"/>
    <property type="match status" value="1"/>
</dbReference>
<gene>
    <name evidence="5" type="ORF">D2T29_13640</name>
</gene>
<dbReference type="InterPro" id="IPR018357">
    <property type="entry name" value="Hexapep_transf_CS"/>
</dbReference>
<keyword evidence="3" id="KW-0677">Repeat</keyword>
<dbReference type="InterPro" id="IPR001451">
    <property type="entry name" value="Hexapep"/>
</dbReference>
<reference evidence="5 6" key="1">
    <citation type="submission" date="2019-01" db="EMBL/GenBank/DDBJ databases">
        <title>Sinorhodobacter populi sp. nov. isolated from the symptomatic bark tissue of Populus euramericana canker.</title>
        <authorList>
            <person name="Xu G."/>
        </authorList>
    </citation>
    <scope>NUCLEOTIDE SEQUENCE [LARGE SCALE GENOMIC DNA]</scope>
    <source>
        <strain evidence="5 6">07D10-4-3</strain>
    </source>
</reference>
<dbReference type="EMBL" id="SAUY01000018">
    <property type="protein sequence ID" value="RWR29825.1"/>
    <property type="molecule type" value="Genomic_DNA"/>
</dbReference>
<protein>
    <recommendedName>
        <fullName evidence="7">Acyltransferase</fullName>
    </recommendedName>
</protein>
<name>A0A443KAQ8_9RHOB</name>
<dbReference type="PROSITE" id="PS00101">
    <property type="entry name" value="HEXAPEP_TRANSFERASES"/>
    <property type="match status" value="1"/>
</dbReference>
<dbReference type="AlphaFoldDB" id="A0A443KAQ8"/>
<proteinExistence type="inferred from homology"/>
<dbReference type="Gene3D" id="2.160.10.10">
    <property type="entry name" value="Hexapeptide repeat proteins"/>
    <property type="match status" value="1"/>
</dbReference>
<dbReference type="Proteomes" id="UP000284451">
    <property type="component" value="Unassembled WGS sequence"/>
</dbReference>
<reference evidence="5 6" key="2">
    <citation type="submission" date="2019-01" db="EMBL/GenBank/DDBJ databases">
        <authorList>
            <person name="Li Y."/>
        </authorList>
    </citation>
    <scope>NUCLEOTIDE SEQUENCE [LARGE SCALE GENOMIC DNA]</scope>
    <source>
        <strain evidence="5 6">07D10-4-3</strain>
    </source>
</reference>
<evidence type="ECO:0000256" key="1">
    <source>
        <dbReference type="ARBA" id="ARBA00007274"/>
    </source>
</evidence>
<dbReference type="PANTHER" id="PTHR23416">
    <property type="entry name" value="SIALIC ACID SYNTHASE-RELATED"/>
    <property type="match status" value="1"/>
</dbReference>
<evidence type="ECO:0000313" key="5">
    <source>
        <dbReference type="EMBL" id="RWR29825.1"/>
    </source>
</evidence>
<organism evidence="5 6">
    <name type="scientific">Paenirhodobacter populi</name>
    <dbReference type="NCBI Taxonomy" id="2306993"/>
    <lineage>
        <taxon>Bacteria</taxon>
        <taxon>Pseudomonadati</taxon>
        <taxon>Pseudomonadota</taxon>
        <taxon>Alphaproteobacteria</taxon>
        <taxon>Rhodobacterales</taxon>
        <taxon>Rhodobacter group</taxon>
        <taxon>Paenirhodobacter</taxon>
    </lineage>
</organism>
<comment type="similarity">
    <text evidence="1">Belongs to the transferase hexapeptide repeat family.</text>
</comment>
<dbReference type="RefSeq" id="WP_128232881.1">
    <property type="nucleotide sequence ID" value="NZ_SAUY01000018.1"/>
</dbReference>
<comment type="caution">
    <text evidence="5">The sequence shown here is derived from an EMBL/GenBank/DDBJ whole genome shotgun (WGS) entry which is preliminary data.</text>
</comment>
<dbReference type="SUPFAM" id="SSF51161">
    <property type="entry name" value="Trimeric LpxA-like enzymes"/>
    <property type="match status" value="1"/>
</dbReference>
<evidence type="ECO:0000256" key="2">
    <source>
        <dbReference type="ARBA" id="ARBA00022679"/>
    </source>
</evidence>
<accession>A0A443KAQ8</accession>
<evidence type="ECO:0000313" key="6">
    <source>
        <dbReference type="Proteomes" id="UP000284451"/>
    </source>
</evidence>
<keyword evidence="2" id="KW-0808">Transferase</keyword>
<sequence>MRIAGAWVAGHDGSVNMLNRAYGRKLDAAVPVIIKDDVFIGRGATILPGVTIGPRAIVGAGAIVSKDVPPNSVVAGKPRAGDPHA</sequence>
<evidence type="ECO:0000256" key="3">
    <source>
        <dbReference type="ARBA" id="ARBA00022737"/>
    </source>
</evidence>
<dbReference type="InterPro" id="IPR051159">
    <property type="entry name" value="Hexapeptide_acetyltransf"/>
</dbReference>
<keyword evidence="4" id="KW-0012">Acyltransferase</keyword>